<evidence type="ECO:0000313" key="4">
    <source>
        <dbReference type="Proteomes" id="UP000198832"/>
    </source>
</evidence>
<gene>
    <name evidence="3" type="ORF">SAMN04487968_106228</name>
</gene>
<sequence length="259" mass="27859">MRRSHEQGPSLCIIGHRTGPCEAFFPVFREEVRVTNRPGAELARRPLHFFLLADCSGSMAADGKMTALNTAVREVLPLLAETSQGNPHAQVTVRAIGFGRGAWWHVETPTDPDDLVWEDLHPGGYTDLGAALDLLAGALTVPPMEERALAPAVVLVSDGMPTDDFTDALERLLRLPWGARTVRMAVAIGQDAAYDTLTHFIGDPGLSPVTASNPEQLVMALRWATVHVARAASSLATAPPPPPRLAAAWAPGEDEDVIW</sequence>
<dbReference type="STRING" id="574651.SAMN04487968_106228"/>
<evidence type="ECO:0000313" key="3">
    <source>
        <dbReference type="EMBL" id="SFC44906.1"/>
    </source>
</evidence>
<feature type="domain" description="VWFA" evidence="2">
    <location>
        <begin position="46"/>
        <end position="219"/>
    </location>
</feature>
<dbReference type="InterPro" id="IPR036465">
    <property type="entry name" value="vWFA_dom_sf"/>
</dbReference>
<reference evidence="3 4" key="1">
    <citation type="submission" date="2016-10" db="EMBL/GenBank/DDBJ databases">
        <authorList>
            <person name="de Groot N.N."/>
        </authorList>
    </citation>
    <scope>NUCLEOTIDE SEQUENCE [LARGE SCALE GENOMIC DNA]</scope>
    <source>
        <strain evidence="3 4">CGMCC 1.7056</strain>
    </source>
</reference>
<dbReference type="EMBL" id="FOLB01000006">
    <property type="protein sequence ID" value="SFC44906.1"/>
    <property type="molecule type" value="Genomic_DNA"/>
</dbReference>
<proteinExistence type="predicted"/>
<dbReference type="Proteomes" id="UP000198832">
    <property type="component" value="Unassembled WGS sequence"/>
</dbReference>
<dbReference type="SUPFAM" id="SSF53300">
    <property type="entry name" value="vWA-like"/>
    <property type="match status" value="1"/>
</dbReference>
<name>A0A1I1J8X9_9ACTN</name>
<evidence type="ECO:0000259" key="2">
    <source>
        <dbReference type="SMART" id="SM00327"/>
    </source>
</evidence>
<feature type="region of interest" description="Disordered" evidence="1">
    <location>
        <begin position="234"/>
        <end position="259"/>
    </location>
</feature>
<protein>
    <submittedName>
        <fullName evidence="3">Uncharacterized conserved protein YegL, contains vWA domain of TerY type</fullName>
    </submittedName>
</protein>
<dbReference type="AlphaFoldDB" id="A0A1I1J8X9"/>
<dbReference type="InterPro" id="IPR002035">
    <property type="entry name" value="VWF_A"/>
</dbReference>
<organism evidence="3 4">
    <name type="scientific">Nocardioides terrae</name>
    <dbReference type="NCBI Taxonomy" id="574651"/>
    <lineage>
        <taxon>Bacteria</taxon>
        <taxon>Bacillati</taxon>
        <taxon>Actinomycetota</taxon>
        <taxon>Actinomycetes</taxon>
        <taxon>Propionibacteriales</taxon>
        <taxon>Nocardioidaceae</taxon>
        <taxon>Nocardioides</taxon>
    </lineage>
</organism>
<keyword evidence="4" id="KW-1185">Reference proteome</keyword>
<dbReference type="SMART" id="SM00327">
    <property type="entry name" value="VWA"/>
    <property type="match status" value="1"/>
</dbReference>
<dbReference type="Gene3D" id="3.40.50.410">
    <property type="entry name" value="von Willebrand factor, type A domain"/>
    <property type="match status" value="1"/>
</dbReference>
<accession>A0A1I1J8X9</accession>
<evidence type="ECO:0000256" key="1">
    <source>
        <dbReference type="SAM" id="MobiDB-lite"/>
    </source>
</evidence>